<dbReference type="Proteomes" id="UP001222027">
    <property type="component" value="Unassembled WGS sequence"/>
</dbReference>
<sequence length="76" mass="8878">MMNFLHRKLSHWNHSDGNSWSLLYDVKAQLHPPCLGFRPKKLVKLWCNEKHAVIMSTRVFVPTTFSWRSLGGSQII</sequence>
<dbReference type="AlphaFoldDB" id="A0AAV8RFY7"/>
<organism evidence="1 2">
    <name type="scientific">Ensete ventricosum</name>
    <name type="common">Abyssinian banana</name>
    <name type="synonym">Musa ensete</name>
    <dbReference type="NCBI Taxonomy" id="4639"/>
    <lineage>
        <taxon>Eukaryota</taxon>
        <taxon>Viridiplantae</taxon>
        <taxon>Streptophyta</taxon>
        <taxon>Embryophyta</taxon>
        <taxon>Tracheophyta</taxon>
        <taxon>Spermatophyta</taxon>
        <taxon>Magnoliopsida</taxon>
        <taxon>Liliopsida</taxon>
        <taxon>Zingiberales</taxon>
        <taxon>Musaceae</taxon>
        <taxon>Ensete</taxon>
    </lineage>
</organism>
<name>A0AAV8RFY7_ENSVE</name>
<dbReference type="EMBL" id="JAQQAF010000003">
    <property type="protein sequence ID" value="KAJ8501000.1"/>
    <property type="molecule type" value="Genomic_DNA"/>
</dbReference>
<evidence type="ECO:0000313" key="1">
    <source>
        <dbReference type="EMBL" id="KAJ8501000.1"/>
    </source>
</evidence>
<comment type="caution">
    <text evidence="1">The sequence shown here is derived from an EMBL/GenBank/DDBJ whole genome shotgun (WGS) entry which is preliminary data.</text>
</comment>
<gene>
    <name evidence="1" type="ORF">OPV22_011552</name>
</gene>
<accession>A0AAV8RFY7</accession>
<proteinExistence type="predicted"/>
<protein>
    <submittedName>
        <fullName evidence="1">Uncharacterized protein</fullName>
    </submittedName>
</protein>
<reference evidence="1 2" key="1">
    <citation type="submission" date="2022-12" db="EMBL/GenBank/DDBJ databases">
        <title>Chromosome-scale assembly of the Ensete ventricosum genome.</title>
        <authorList>
            <person name="Dussert Y."/>
            <person name="Stocks J."/>
            <person name="Wendawek A."/>
            <person name="Woldeyes F."/>
            <person name="Nichols R.A."/>
            <person name="Borrell J.S."/>
        </authorList>
    </citation>
    <scope>NUCLEOTIDE SEQUENCE [LARGE SCALE GENOMIC DNA]</scope>
    <source>
        <strain evidence="2">cv. Maze</strain>
        <tissue evidence="1">Seeds</tissue>
    </source>
</reference>
<evidence type="ECO:0000313" key="2">
    <source>
        <dbReference type="Proteomes" id="UP001222027"/>
    </source>
</evidence>
<keyword evidence="2" id="KW-1185">Reference proteome</keyword>